<feature type="transmembrane region" description="Helical" evidence="6">
    <location>
        <begin position="79"/>
        <end position="107"/>
    </location>
</feature>
<evidence type="ECO:0000256" key="4">
    <source>
        <dbReference type="ARBA" id="ARBA00022989"/>
    </source>
</evidence>
<feature type="transmembrane region" description="Helical" evidence="6">
    <location>
        <begin position="358"/>
        <end position="378"/>
    </location>
</feature>
<evidence type="ECO:0000313" key="8">
    <source>
        <dbReference type="Proteomes" id="UP000184363"/>
    </source>
</evidence>
<dbReference type="NCBIfam" id="TIGR00766">
    <property type="entry name" value="inner membrane protein YhjD"/>
    <property type="match status" value="1"/>
</dbReference>
<keyword evidence="4 6" id="KW-1133">Transmembrane helix</keyword>
<dbReference type="InterPro" id="IPR005274">
    <property type="entry name" value="IM_pro_YhjD"/>
</dbReference>
<keyword evidence="2" id="KW-1003">Cell membrane</keyword>
<dbReference type="Pfam" id="PF03631">
    <property type="entry name" value="Virul_fac_BrkB"/>
    <property type="match status" value="1"/>
</dbReference>
<dbReference type="InterPro" id="IPR017039">
    <property type="entry name" value="Virul_fac_BrkB"/>
</dbReference>
<accession>A0A1M7AE31</accession>
<name>A0A1M7AE31_PSETH</name>
<evidence type="ECO:0000256" key="5">
    <source>
        <dbReference type="ARBA" id="ARBA00023136"/>
    </source>
</evidence>
<feature type="transmembrane region" description="Helical" evidence="6">
    <location>
        <begin position="186"/>
        <end position="211"/>
    </location>
</feature>
<dbReference type="PANTHER" id="PTHR30213:SF1">
    <property type="entry name" value="INNER MEMBRANE PROTEIN YHJD"/>
    <property type="match status" value="1"/>
</dbReference>
<keyword evidence="5 6" id="KW-0472">Membrane</keyword>
<feature type="transmembrane region" description="Helical" evidence="6">
    <location>
        <begin position="299"/>
        <end position="325"/>
    </location>
</feature>
<evidence type="ECO:0000256" key="1">
    <source>
        <dbReference type="ARBA" id="ARBA00004651"/>
    </source>
</evidence>
<proteinExistence type="predicted"/>
<organism evidence="7 8">
    <name type="scientific">Pseudonocardia thermophila</name>
    <dbReference type="NCBI Taxonomy" id="1848"/>
    <lineage>
        <taxon>Bacteria</taxon>
        <taxon>Bacillati</taxon>
        <taxon>Actinomycetota</taxon>
        <taxon>Actinomycetes</taxon>
        <taxon>Pseudonocardiales</taxon>
        <taxon>Pseudonocardiaceae</taxon>
        <taxon>Pseudonocardia</taxon>
    </lineage>
</organism>
<protein>
    <submittedName>
        <fullName evidence="7">Membrane protein</fullName>
    </submittedName>
</protein>
<dbReference type="STRING" id="1848.SAMN05443637_12755"/>
<evidence type="ECO:0000313" key="7">
    <source>
        <dbReference type="EMBL" id="SHL40896.1"/>
    </source>
</evidence>
<feature type="transmembrane region" description="Helical" evidence="6">
    <location>
        <begin position="146"/>
        <end position="165"/>
    </location>
</feature>
<dbReference type="GO" id="GO:0005886">
    <property type="term" value="C:plasma membrane"/>
    <property type="evidence" value="ECO:0007669"/>
    <property type="project" value="UniProtKB-SubCell"/>
</dbReference>
<comment type="subcellular location">
    <subcellularLocation>
        <location evidence="1">Cell membrane</location>
        <topology evidence="1">Multi-pass membrane protein</topology>
    </subcellularLocation>
</comment>
<evidence type="ECO:0000256" key="6">
    <source>
        <dbReference type="SAM" id="Phobius"/>
    </source>
</evidence>
<dbReference type="OrthoDB" id="4127374at2"/>
<keyword evidence="8" id="KW-1185">Reference proteome</keyword>
<dbReference type="EMBL" id="FRAP01000027">
    <property type="protein sequence ID" value="SHL40896.1"/>
    <property type="molecule type" value="Genomic_DNA"/>
</dbReference>
<dbReference type="PANTHER" id="PTHR30213">
    <property type="entry name" value="INNER MEMBRANE PROTEIN YHJD"/>
    <property type="match status" value="1"/>
</dbReference>
<dbReference type="Proteomes" id="UP000184363">
    <property type="component" value="Unassembled WGS sequence"/>
</dbReference>
<dbReference type="AlphaFoldDB" id="A0A1M7AE31"/>
<evidence type="ECO:0000256" key="2">
    <source>
        <dbReference type="ARBA" id="ARBA00022475"/>
    </source>
</evidence>
<evidence type="ECO:0000256" key="3">
    <source>
        <dbReference type="ARBA" id="ARBA00022692"/>
    </source>
</evidence>
<sequence length="383" mass="40822">MRGWGVTSVDKAVGRAVDRDADAVREQAARAQVVAGRVEAGKDPDARPSKIQQLRDRYEWLDHAVRAAERYSERHGDHYAGAITYFSVLALFPLILVAVAGLGYALFLQPDLLEQLKSGIRSNVPPGLDVLLIEIVDNAIEHRGSIGVIGLLGALYTGVGWMSSLREALSEQWGQVPAPPPIYKRLLFDLLTLLGLGVAMIGSFAITGIAAGFASTVLELVGLAQEGWAVALLHVLGIVLGLVANWLIFLWVIARLPREHATFRSAARAAVLGAVGFEILKNVMTIYLQSVVESPTGQIIGPFVGLLVFAFFTSRLILFVTAWAATSKENEARQPVPVPGPAVIRSEIVVHSGPSSRAAAGLLGLGAVAGLVGGLALVGRRRE</sequence>
<reference evidence="7 8" key="1">
    <citation type="submission" date="2016-11" db="EMBL/GenBank/DDBJ databases">
        <authorList>
            <person name="Jaros S."/>
            <person name="Januszkiewicz K."/>
            <person name="Wedrychowicz H."/>
        </authorList>
    </citation>
    <scope>NUCLEOTIDE SEQUENCE [LARGE SCALE GENOMIC DNA]</scope>
    <source>
        <strain evidence="7 8">DSM 43832</strain>
    </source>
</reference>
<keyword evidence="3 6" id="KW-0812">Transmembrane</keyword>
<feature type="transmembrane region" description="Helical" evidence="6">
    <location>
        <begin position="231"/>
        <end position="254"/>
    </location>
</feature>
<gene>
    <name evidence="7" type="ORF">SAMN05443637_12755</name>
</gene>